<feature type="region of interest" description="Disordered" evidence="1">
    <location>
        <begin position="86"/>
        <end position="258"/>
    </location>
</feature>
<accession>A0AAD4KMW0</accession>
<feature type="compositionally biased region" description="Basic and acidic residues" evidence="1">
    <location>
        <begin position="166"/>
        <end position="179"/>
    </location>
</feature>
<dbReference type="GeneID" id="70241591"/>
<evidence type="ECO:0000313" key="2">
    <source>
        <dbReference type="EMBL" id="KAH8696372.1"/>
    </source>
</evidence>
<keyword evidence="3" id="KW-1185">Reference proteome</keyword>
<reference evidence="2" key="1">
    <citation type="submission" date="2021-12" db="EMBL/GenBank/DDBJ databases">
        <title>Convergent genome expansion in fungi linked to evolution of root-endophyte symbiosis.</title>
        <authorList>
            <consortium name="DOE Joint Genome Institute"/>
            <person name="Ke Y.-H."/>
            <person name="Bonito G."/>
            <person name="Liao H.-L."/>
            <person name="Looney B."/>
            <person name="Rojas-Flechas A."/>
            <person name="Nash J."/>
            <person name="Hameed K."/>
            <person name="Schadt C."/>
            <person name="Martin F."/>
            <person name="Crous P.W."/>
            <person name="Miettinen O."/>
            <person name="Magnuson J.K."/>
            <person name="Labbe J."/>
            <person name="Jacobson D."/>
            <person name="Doktycz M.J."/>
            <person name="Veneault-Fourrey C."/>
            <person name="Kuo A."/>
            <person name="Mondo S."/>
            <person name="Calhoun S."/>
            <person name="Riley R."/>
            <person name="Ohm R."/>
            <person name="LaButti K."/>
            <person name="Andreopoulos B."/>
            <person name="Pangilinan J."/>
            <person name="Nolan M."/>
            <person name="Tritt A."/>
            <person name="Clum A."/>
            <person name="Lipzen A."/>
            <person name="Daum C."/>
            <person name="Barry K."/>
            <person name="Grigoriev I.V."/>
            <person name="Vilgalys R."/>
        </authorList>
    </citation>
    <scope>NUCLEOTIDE SEQUENCE</scope>
    <source>
        <strain evidence="2">PMI_201</strain>
    </source>
</reference>
<protein>
    <submittedName>
        <fullName evidence="2">Uncharacterized protein</fullName>
    </submittedName>
</protein>
<dbReference type="EMBL" id="JAJTJA010000007">
    <property type="protein sequence ID" value="KAH8696372.1"/>
    <property type="molecule type" value="Genomic_DNA"/>
</dbReference>
<dbReference type="AlphaFoldDB" id="A0AAD4KMW0"/>
<name>A0AAD4KMW0_9EURO</name>
<evidence type="ECO:0000313" key="3">
    <source>
        <dbReference type="Proteomes" id="UP001201262"/>
    </source>
</evidence>
<dbReference type="RefSeq" id="XP_046071309.1">
    <property type="nucleotide sequence ID" value="XM_046211304.1"/>
</dbReference>
<gene>
    <name evidence="2" type="ORF">BGW36DRAFT_296747</name>
</gene>
<dbReference type="Proteomes" id="UP001201262">
    <property type="component" value="Unassembled WGS sequence"/>
</dbReference>
<proteinExistence type="predicted"/>
<comment type="caution">
    <text evidence="2">The sequence shown here is derived from an EMBL/GenBank/DDBJ whole genome shotgun (WGS) entry which is preliminary data.</text>
</comment>
<feature type="compositionally biased region" description="Polar residues" evidence="1">
    <location>
        <begin position="247"/>
        <end position="258"/>
    </location>
</feature>
<evidence type="ECO:0000256" key="1">
    <source>
        <dbReference type="SAM" id="MobiDB-lite"/>
    </source>
</evidence>
<sequence length="258" mass="28591">MYKHIAKHCRRQACCAYCAGHHDTGDCSTPHDKQYAKCTNCVEENTHIKDPAKKHDERHYAFARECPIRASCLYEVHQRRAHGPQFHAPVARPGMASPGAVNPTADPTPAEVAMERSPRAPTRSAPIPRTRSAPSRSKSTATRKRAAEPDSPKAPAKPTTRSSKKAMRDREDPMDERQSDANVNSLITHEPLPQLSPRTPPSLESANVDAVKKVRRRQSARPAADESSDDELSLTRRDPDYGPTDEAMTTNLEDSSWA</sequence>
<organism evidence="2 3">
    <name type="scientific">Talaromyces proteolyticus</name>
    <dbReference type="NCBI Taxonomy" id="1131652"/>
    <lineage>
        <taxon>Eukaryota</taxon>
        <taxon>Fungi</taxon>
        <taxon>Dikarya</taxon>
        <taxon>Ascomycota</taxon>
        <taxon>Pezizomycotina</taxon>
        <taxon>Eurotiomycetes</taxon>
        <taxon>Eurotiomycetidae</taxon>
        <taxon>Eurotiales</taxon>
        <taxon>Trichocomaceae</taxon>
        <taxon>Talaromyces</taxon>
        <taxon>Talaromyces sect. Bacilispori</taxon>
    </lineage>
</organism>